<reference evidence="1" key="1">
    <citation type="submission" date="2022-04" db="EMBL/GenBank/DDBJ databases">
        <authorList>
            <person name="Ren T."/>
        </authorList>
    </citation>
    <scope>NUCLEOTIDE SEQUENCE</scope>
    <source>
        <strain evidence="1">F63249</strain>
    </source>
</reference>
<dbReference type="SUPFAM" id="SSF160631">
    <property type="entry name" value="SMI1/KNR4-like"/>
    <property type="match status" value="1"/>
</dbReference>
<dbReference type="EMBL" id="JALPQF010000058">
    <property type="protein sequence ID" value="MCK8482333.1"/>
    <property type="molecule type" value="Genomic_DNA"/>
</dbReference>
<evidence type="ECO:0000313" key="1">
    <source>
        <dbReference type="EMBL" id="MCK8482333.1"/>
    </source>
</evidence>
<keyword evidence="2" id="KW-1185">Reference proteome</keyword>
<evidence type="ECO:0000313" key="2">
    <source>
        <dbReference type="Proteomes" id="UP001203687"/>
    </source>
</evidence>
<dbReference type="Proteomes" id="UP001203687">
    <property type="component" value="Unassembled WGS sequence"/>
</dbReference>
<accession>A0ABT0HD94</accession>
<sequence>MTIEYLKSMKDNPKPRKGLSEMKGLTLERILELEHELNNGNTFPVVYREYLYLGGEFNALGFQTLADGKNGDDILICHNFVNEFLVKNNINILKKPYIVLHLYDDDGFIFSYTDEGDDPKVYIFDPYDDFNKLNPSIEPVRNQPTLSEFVSKQVDLALKGLQPF</sequence>
<gene>
    <name evidence="1" type="ORF">MUY34_17040</name>
</gene>
<dbReference type="InterPro" id="IPR037883">
    <property type="entry name" value="Knr4/Smi1-like_sf"/>
</dbReference>
<comment type="caution">
    <text evidence="1">The sequence shown here is derived from an EMBL/GenBank/DDBJ whole genome shotgun (WGS) entry which is preliminary data.</text>
</comment>
<dbReference type="RefSeq" id="WP_248414045.1">
    <property type="nucleotide sequence ID" value="NZ_JALPQF010000058.1"/>
</dbReference>
<name>A0ABT0HD94_9FLAO</name>
<proteinExistence type="predicted"/>
<evidence type="ECO:0008006" key="3">
    <source>
        <dbReference type="Google" id="ProtNLM"/>
    </source>
</evidence>
<organism evidence="1 2">
    <name type="scientific">Psychroserpens algicola</name>
    <dbReference type="NCBI Taxonomy" id="1719034"/>
    <lineage>
        <taxon>Bacteria</taxon>
        <taxon>Pseudomonadati</taxon>
        <taxon>Bacteroidota</taxon>
        <taxon>Flavobacteriia</taxon>
        <taxon>Flavobacteriales</taxon>
        <taxon>Flavobacteriaceae</taxon>
        <taxon>Psychroserpens</taxon>
    </lineage>
</organism>
<dbReference type="Gene3D" id="3.40.1580.10">
    <property type="entry name" value="SMI1/KNR4-like"/>
    <property type="match status" value="1"/>
</dbReference>
<protein>
    <recommendedName>
        <fullName evidence="3">SMI1/KNR4 family protein</fullName>
    </recommendedName>
</protein>